<keyword evidence="1" id="KW-0433">Leucine-rich repeat</keyword>
<evidence type="ECO:0000256" key="4">
    <source>
        <dbReference type="ARBA" id="ARBA00023027"/>
    </source>
</evidence>
<dbReference type="Proteomes" id="UP000053555">
    <property type="component" value="Unassembled WGS sequence"/>
</dbReference>
<dbReference type="PROSITE" id="PS50104">
    <property type="entry name" value="TIR"/>
    <property type="match status" value="1"/>
</dbReference>
<dbReference type="SUPFAM" id="SSF46785">
    <property type="entry name" value="Winged helix' DNA-binding domain"/>
    <property type="match status" value="1"/>
</dbReference>
<keyword evidence="2" id="KW-0677">Repeat</keyword>
<dbReference type="InterPro" id="IPR000157">
    <property type="entry name" value="TIR_dom"/>
</dbReference>
<dbReference type="Pfam" id="PF00931">
    <property type="entry name" value="NB-ARC"/>
    <property type="match status" value="1"/>
</dbReference>
<dbReference type="SMART" id="SM00255">
    <property type="entry name" value="TIR"/>
    <property type="match status" value="1"/>
</dbReference>
<dbReference type="Gene3D" id="1.10.8.430">
    <property type="entry name" value="Helical domain of apoptotic protease-activating factors"/>
    <property type="match status" value="1"/>
</dbReference>
<keyword evidence="3" id="KW-0611">Plant defense</keyword>
<keyword evidence="4" id="KW-0520">NAD</keyword>
<accession>A0A0B2SQN2</accession>
<dbReference type="Pfam" id="PF01582">
    <property type="entry name" value="TIR"/>
    <property type="match status" value="1"/>
</dbReference>
<dbReference type="InterPro" id="IPR035897">
    <property type="entry name" value="Toll_tir_struct_dom_sf"/>
</dbReference>
<dbReference type="EMBL" id="QZWG01000006">
    <property type="protein sequence ID" value="RZC09386.1"/>
    <property type="molecule type" value="Genomic_DNA"/>
</dbReference>
<evidence type="ECO:0000313" key="6">
    <source>
        <dbReference type="EMBL" id="KHN46557.1"/>
    </source>
</evidence>
<dbReference type="InterPro" id="IPR042197">
    <property type="entry name" value="Apaf_helical"/>
</dbReference>
<dbReference type="Gene3D" id="3.40.50.10140">
    <property type="entry name" value="Toll/interleukin-1 receptor homology (TIR) domain"/>
    <property type="match status" value="1"/>
</dbReference>
<dbReference type="FunFam" id="3.40.50.10140:FF:000007">
    <property type="entry name" value="Disease resistance protein (TIR-NBS-LRR class)"/>
    <property type="match status" value="1"/>
</dbReference>
<reference evidence="6" key="1">
    <citation type="submission" date="2014-07" db="EMBL/GenBank/DDBJ databases">
        <title>Identification of a novel salt tolerance gene in wild soybean by whole-genome sequencing.</title>
        <authorList>
            <person name="Lam H.-M."/>
            <person name="Qi X."/>
            <person name="Li M.-W."/>
            <person name="Liu X."/>
            <person name="Xie M."/>
            <person name="Ni M."/>
            <person name="Xu X."/>
        </authorList>
    </citation>
    <scope>NUCLEOTIDE SEQUENCE [LARGE SCALE GENOMIC DNA]</scope>
    <source>
        <tissue evidence="6">Root</tissue>
    </source>
</reference>
<evidence type="ECO:0000313" key="8">
    <source>
        <dbReference type="Proteomes" id="UP000289340"/>
    </source>
</evidence>
<evidence type="ECO:0000313" key="7">
    <source>
        <dbReference type="EMBL" id="RZC09386.1"/>
    </source>
</evidence>
<dbReference type="SUPFAM" id="SSF52540">
    <property type="entry name" value="P-loop containing nucleoside triphosphate hydrolases"/>
    <property type="match status" value="1"/>
</dbReference>
<dbReference type="PANTHER" id="PTHR11017">
    <property type="entry name" value="LEUCINE-RICH REPEAT-CONTAINING PROTEIN"/>
    <property type="match status" value="1"/>
</dbReference>
<dbReference type="Gene3D" id="3.40.50.300">
    <property type="entry name" value="P-loop containing nucleotide triphosphate hydrolases"/>
    <property type="match status" value="1"/>
</dbReference>
<evidence type="ECO:0000259" key="5">
    <source>
        <dbReference type="PROSITE" id="PS50104"/>
    </source>
</evidence>
<dbReference type="InterPro" id="IPR058192">
    <property type="entry name" value="WHD_ROQ1-like"/>
</dbReference>
<reference evidence="7 8" key="2">
    <citation type="submission" date="2018-09" db="EMBL/GenBank/DDBJ databases">
        <title>A high-quality reference genome of wild soybean provides a powerful tool to mine soybean genomes.</title>
        <authorList>
            <person name="Xie M."/>
            <person name="Chung C.Y.L."/>
            <person name="Li M.-W."/>
            <person name="Wong F.-L."/>
            <person name="Chan T.-F."/>
            <person name="Lam H.-M."/>
        </authorList>
    </citation>
    <scope>NUCLEOTIDE SEQUENCE [LARGE SCALE GENOMIC DNA]</scope>
    <source>
        <strain evidence="8">cv. W05</strain>
        <tissue evidence="7">Hypocotyl of etiolated seedlings</tissue>
    </source>
</reference>
<dbReference type="EMBL" id="KN641157">
    <property type="protein sequence ID" value="KHN46557.1"/>
    <property type="molecule type" value="Genomic_DNA"/>
</dbReference>
<dbReference type="PANTHER" id="PTHR11017:SF259">
    <property type="entry name" value="ADP-RIBOSYL CYCLASE_CYCLIC ADP-RIBOSE HYDROLASE"/>
    <property type="match status" value="1"/>
</dbReference>
<dbReference type="PRINTS" id="PR00364">
    <property type="entry name" value="DISEASERSIST"/>
</dbReference>
<dbReference type="GO" id="GO:0006952">
    <property type="term" value="P:defense response"/>
    <property type="evidence" value="ECO:0007669"/>
    <property type="project" value="UniProtKB-KW"/>
</dbReference>
<name>A0A0B2SQN2_GLYSO</name>
<dbReference type="GO" id="GO:0007165">
    <property type="term" value="P:signal transduction"/>
    <property type="evidence" value="ECO:0007669"/>
    <property type="project" value="InterPro"/>
</dbReference>
<dbReference type="GO" id="GO:0043531">
    <property type="term" value="F:ADP binding"/>
    <property type="evidence" value="ECO:0007669"/>
    <property type="project" value="InterPro"/>
</dbReference>
<dbReference type="InterPro" id="IPR044974">
    <property type="entry name" value="Disease_R_plants"/>
</dbReference>
<gene>
    <name evidence="7" type="ORF">D0Y65_015917</name>
    <name evidence="6" type="ORF">glysoja_032649</name>
</gene>
<keyword evidence="8" id="KW-1185">Reference proteome</keyword>
<protein>
    <submittedName>
        <fullName evidence="6">TMV resistance protein N</fullName>
    </submittedName>
</protein>
<dbReference type="InterPro" id="IPR036390">
    <property type="entry name" value="WH_DNA-bd_sf"/>
</dbReference>
<evidence type="ECO:0000256" key="3">
    <source>
        <dbReference type="ARBA" id="ARBA00022821"/>
    </source>
</evidence>
<evidence type="ECO:0000256" key="1">
    <source>
        <dbReference type="ARBA" id="ARBA00022614"/>
    </source>
</evidence>
<organism evidence="6">
    <name type="scientific">Glycine soja</name>
    <name type="common">Wild soybean</name>
    <dbReference type="NCBI Taxonomy" id="3848"/>
    <lineage>
        <taxon>Eukaryota</taxon>
        <taxon>Viridiplantae</taxon>
        <taxon>Streptophyta</taxon>
        <taxon>Embryophyta</taxon>
        <taxon>Tracheophyta</taxon>
        <taxon>Spermatophyta</taxon>
        <taxon>Magnoliopsida</taxon>
        <taxon>eudicotyledons</taxon>
        <taxon>Gunneridae</taxon>
        <taxon>Pentapetalae</taxon>
        <taxon>rosids</taxon>
        <taxon>fabids</taxon>
        <taxon>Fabales</taxon>
        <taxon>Fabaceae</taxon>
        <taxon>Papilionoideae</taxon>
        <taxon>50 kb inversion clade</taxon>
        <taxon>NPAAA clade</taxon>
        <taxon>indigoferoid/millettioid clade</taxon>
        <taxon>Phaseoleae</taxon>
        <taxon>Glycine</taxon>
        <taxon>Glycine subgen. Soja</taxon>
    </lineage>
</organism>
<dbReference type="Proteomes" id="UP000289340">
    <property type="component" value="Chromosome 6"/>
</dbReference>
<dbReference type="InterPro" id="IPR002182">
    <property type="entry name" value="NB-ARC"/>
</dbReference>
<dbReference type="SUPFAM" id="SSF52200">
    <property type="entry name" value="Toll/Interleukin receptor TIR domain"/>
    <property type="match status" value="1"/>
</dbReference>
<evidence type="ECO:0000256" key="2">
    <source>
        <dbReference type="ARBA" id="ARBA00022737"/>
    </source>
</evidence>
<dbReference type="AlphaFoldDB" id="A0A0B2SQN2"/>
<proteinExistence type="predicted"/>
<feature type="domain" description="TIR" evidence="5">
    <location>
        <begin position="11"/>
        <end position="181"/>
    </location>
</feature>
<dbReference type="InterPro" id="IPR027417">
    <property type="entry name" value="P-loop_NTPase"/>
</dbReference>
<dbReference type="Pfam" id="PF23282">
    <property type="entry name" value="WHD_ROQ1"/>
    <property type="match status" value="1"/>
</dbReference>
<sequence>MASSSSHAIITKYDVFVSFRGEDTRNNFSAFLFEALFENGIHAFKDDTHLQKGESIAPELLQAIQGSRLFLVVFSKNYASSTWCLRELAHICNCTIKASLSRVLPIFYDVDPSEVRKQSGYYGIAFAEHERRFRGDKEKMEEVQRWREALTQVTNLSGWDIRHRSQPAMIKEIVQKIKNILGPKFQNLPNDNLVGMEPRVKELEKCLALESESVSEIRVVGISGMGGIGKTTLAIALYKKIAHQYDVHCFVDVENSYRGQSSSLGVQKDLLEQCLNGENLQIWGVFRGTYMSSSRLHNKRGLIVLDNVSQDEQLCMFTLLLECLGERSTIIIISRNEHILRTLGVHHVYQVQPLNEDNAIHLFFKNAYGKNAFTCDHILTTWRTVLAREIVSYVQGHPLAIEVVGKSLVGGDLVQGIVTLSKLSKNKSKNIMDVLRIIYDDLEEKDKAIFLHIACFFGQNYSEHYVKEILGFRGFNPEIDHLQILVDKSLITISGGMIFMPSLLRDLGKCIREKSPKEPRRWSRFRDWKVDAISKLKNLDLLMQEKFDKVEKEFDLYVDRSWSNIKDSLNNLWDNL</sequence>